<evidence type="ECO:0000259" key="20">
    <source>
        <dbReference type="PROSITE" id="PS50125"/>
    </source>
</evidence>
<evidence type="ECO:0000259" key="18">
    <source>
        <dbReference type="PROSITE" id="PS50112"/>
    </source>
</evidence>
<dbReference type="PROSITE" id="PS50125">
    <property type="entry name" value="GUANYLATE_CYCLASE_2"/>
    <property type="match status" value="1"/>
</dbReference>
<evidence type="ECO:0000256" key="16">
    <source>
        <dbReference type="ARBA" id="ARBA00064436"/>
    </source>
</evidence>
<dbReference type="SMART" id="SM00086">
    <property type="entry name" value="PAC"/>
    <property type="match status" value="2"/>
</dbReference>
<name>A0A951U993_9CYAN</name>
<comment type="catalytic activity">
    <reaction evidence="1">
        <text>ATP = 3',5'-cyclic AMP + diphosphate</text>
        <dbReference type="Rhea" id="RHEA:15389"/>
        <dbReference type="ChEBI" id="CHEBI:30616"/>
        <dbReference type="ChEBI" id="CHEBI:33019"/>
        <dbReference type="ChEBI" id="CHEBI:58165"/>
        <dbReference type="EC" id="4.6.1.1"/>
    </reaction>
</comment>
<dbReference type="InterPro" id="IPR035965">
    <property type="entry name" value="PAS-like_dom_sf"/>
</dbReference>
<dbReference type="Pfam" id="PF00989">
    <property type="entry name" value="PAS"/>
    <property type="match status" value="1"/>
</dbReference>
<dbReference type="EC" id="4.6.1.1" evidence="3"/>
<evidence type="ECO:0000256" key="4">
    <source>
        <dbReference type="ARBA" id="ARBA00021420"/>
    </source>
</evidence>
<dbReference type="Pfam" id="PF00211">
    <property type="entry name" value="Guanylate_cyc"/>
    <property type="match status" value="1"/>
</dbReference>
<dbReference type="PANTHER" id="PTHR11920:SF335">
    <property type="entry name" value="GUANYLATE CYCLASE"/>
    <property type="match status" value="1"/>
</dbReference>
<dbReference type="SUPFAM" id="SSF55073">
    <property type="entry name" value="Nucleotide cyclase"/>
    <property type="match status" value="1"/>
</dbReference>
<dbReference type="CDD" id="cd07302">
    <property type="entry name" value="CHD"/>
    <property type="match status" value="1"/>
</dbReference>
<feature type="domain" description="PAC" evidence="19">
    <location>
        <begin position="1"/>
        <end position="20"/>
    </location>
</feature>
<evidence type="ECO:0000256" key="3">
    <source>
        <dbReference type="ARBA" id="ARBA00012201"/>
    </source>
</evidence>
<dbReference type="SMART" id="SM00091">
    <property type="entry name" value="PAS"/>
    <property type="match status" value="2"/>
</dbReference>
<dbReference type="PANTHER" id="PTHR11920">
    <property type="entry name" value="GUANYLYL CYCLASE"/>
    <property type="match status" value="1"/>
</dbReference>
<comment type="subunit">
    <text evidence="16">Homodimer. Can also exist as monomer.</text>
</comment>
<keyword evidence="9" id="KW-0460">Magnesium</keyword>
<dbReference type="GO" id="GO:0035556">
    <property type="term" value="P:intracellular signal transduction"/>
    <property type="evidence" value="ECO:0007669"/>
    <property type="project" value="InterPro"/>
</dbReference>
<dbReference type="InterPro" id="IPR000700">
    <property type="entry name" value="PAS-assoc_C"/>
</dbReference>
<dbReference type="Gene3D" id="3.30.450.20">
    <property type="entry name" value="PAS domain"/>
    <property type="match status" value="2"/>
</dbReference>
<dbReference type="Proteomes" id="UP000753908">
    <property type="component" value="Unassembled WGS sequence"/>
</dbReference>
<dbReference type="PROSITE" id="PS50113">
    <property type="entry name" value="PAC"/>
    <property type="match status" value="2"/>
</dbReference>
<keyword evidence="12" id="KW-0472">Membrane</keyword>
<evidence type="ECO:0000256" key="9">
    <source>
        <dbReference type="ARBA" id="ARBA00022842"/>
    </source>
</evidence>
<dbReference type="InterPro" id="IPR001054">
    <property type="entry name" value="A/G_cyclase"/>
</dbReference>
<dbReference type="Gene3D" id="3.30.70.1230">
    <property type="entry name" value="Nucleotide cyclase"/>
    <property type="match status" value="1"/>
</dbReference>
<keyword evidence="6" id="KW-0479">Metal-binding</keyword>
<keyword evidence="5" id="KW-0812">Transmembrane</keyword>
<comment type="caution">
    <text evidence="21">The sequence shown here is derived from an EMBL/GenBank/DDBJ whole genome shotgun (WGS) entry which is preliminary data.</text>
</comment>
<dbReference type="EMBL" id="JAHHIF010000010">
    <property type="protein sequence ID" value="MBW4544635.1"/>
    <property type="molecule type" value="Genomic_DNA"/>
</dbReference>
<keyword evidence="7" id="KW-0547">Nucleotide-binding</keyword>
<evidence type="ECO:0000256" key="12">
    <source>
        <dbReference type="ARBA" id="ARBA00023136"/>
    </source>
</evidence>
<proteinExistence type="inferred from homology"/>
<evidence type="ECO:0000256" key="14">
    <source>
        <dbReference type="ARBA" id="ARBA00032597"/>
    </source>
</evidence>
<feature type="domain" description="Guanylate cyclase" evidence="20">
    <location>
        <begin position="304"/>
        <end position="431"/>
    </location>
</feature>
<dbReference type="SMART" id="SM00044">
    <property type="entry name" value="CYCc"/>
    <property type="match status" value="1"/>
</dbReference>
<dbReference type="GO" id="GO:0005524">
    <property type="term" value="F:ATP binding"/>
    <property type="evidence" value="ECO:0007669"/>
    <property type="project" value="UniProtKB-KW"/>
</dbReference>
<evidence type="ECO:0000256" key="17">
    <source>
        <dbReference type="RuleBase" id="RU000405"/>
    </source>
</evidence>
<reference evidence="21" key="1">
    <citation type="submission" date="2021-05" db="EMBL/GenBank/DDBJ databases">
        <authorList>
            <person name="Pietrasiak N."/>
            <person name="Ward R."/>
            <person name="Stajich J.E."/>
            <person name="Kurbessoian T."/>
        </authorList>
    </citation>
    <scope>NUCLEOTIDE SEQUENCE</scope>
    <source>
        <strain evidence="21">CPER-KK1</strain>
    </source>
</reference>
<dbReference type="NCBIfam" id="TIGR00229">
    <property type="entry name" value="sensory_box"/>
    <property type="match status" value="2"/>
</dbReference>
<dbReference type="InterPro" id="IPR001610">
    <property type="entry name" value="PAC"/>
</dbReference>
<dbReference type="InterPro" id="IPR000014">
    <property type="entry name" value="PAS"/>
</dbReference>
<evidence type="ECO:0000256" key="13">
    <source>
        <dbReference type="ARBA" id="ARBA00023239"/>
    </source>
</evidence>
<comment type="subcellular location">
    <subcellularLocation>
        <location evidence="2">Membrane</location>
    </subcellularLocation>
</comment>
<evidence type="ECO:0000256" key="5">
    <source>
        <dbReference type="ARBA" id="ARBA00022692"/>
    </source>
</evidence>
<evidence type="ECO:0000256" key="7">
    <source>
        <dbReference type="ARBA" id="ARBA00022741"/>
    </source>
</evidence>
<evidence type="ECO:0000313" key="22">
    <source>
        <dbReference type="Proteomes" id="UP000753908"/>
    </source>
</evidence>
<evidence type="ECO:0000256" key="10">
    <source>
        <dbReference type="ARBA" id="ARBA00022989"/>
    </source>
</evidence>
<dbReference type="FunFam" id="3.30.70.1230:FF:000033">
    <property type="entry name" value="Adenylate cyclase"/>
    <property type="match status" value="1"/>
</dbReference>
<dbReference type="GO" id="GO:0006355">
    <property type="term" value="P:regulation of DNA-templated transcription"/>
    <property type="evidence" value="ECO:0007669"/>
    <property type="project" value="InterPro"/>
</dbReference>
<dbReference type="GO" id="GO:0005886">
    <property type="term" value="C:plasma membrane"/>
    <property type="evidence" value="ECO:0007669"/>
    <property type="project" value="UniProtKB-ARBA"/>
</dbReference>
<gene>
    <name evidence="21" type="ORF">KME25_09360</name>
</gene>
<dbReference type="CDD" id="cd00130">
    <property type="entry name" value="PAS"/>
    <property type="match status" value="1"/>
</dbReference>
<evidence type="ECO:0000259" key="19">
    <source>
        <dbReference type="PROSITE" id="PS50113"/>
    </source>
</evidence>
<dbReference type="InterPro" id="IPR018297">
    <property type="entry name" value="A/G_cyclase_CS"/>
</dbReference>
<evidence type="ECO:0000256" key="8">
    <source>
        <dbReference type="ARBA" id="ARBA00022840"/>
    </source>
</evidence>
<dbReference type="InterPro" id="IPR029787">
    <property type="entry name" value="Nucleotide_cyclase"/>
</dbReference>
<dbReference type="Pfam" id="PF08448">
    <property type="entry name" value="PAS_4"/>
    <property type="match status" value="1"/>
</dbReference>
<evidence type="ECO:0000256" key="6">
    <source>
        <dbReference type="ARBA" id="ARBA00022723"/>
    </source>
</evidence>
<sequence length="480" mass="54243">MVGVAMNITERKLATEALRQSEERMRALLDAMPDRMFRHRVDGTYLDIKAQADDLLVPPEMLIGKNLRDVPMQEEVREQLLSLVRVAVETGELQTYEHELEKADGVHSFEARIVKSGVDEAVCIVRDITERKQALDALRQAEERYHSIFENSDQGLFQVTPDGRYLSANPALARIYGYKSPEDLIANSTAISEQIYVDSQRRGEFWALMDAQDRVSNFELQIFRQDGSIIWISENSHAVRDADGELLYYEGSIVDVTVRKVWEEALRYQQACAEELLLNILPEPIAQRLKLAESTIADSFASVTVLFADLVNFTEISAQIPPRELVVLLNRIFSEFDQLSEKHGLEKIKTIGDAYMVVGGLPKPRADHAEAIAEMALDMQQAISHFKRDNDEPFRLRMGINTGPVVAGVIGTKKFTYDLWGDTVNVASRMESQGMPGGIQVTTTTYEQLRDKYVFEERGTTLVKGKGEMLTYWLIGRKGS</sequence>
<comment type="similarity">
    <text evidence="17">Belongs to the adenylyl cyclase class-4/guanylyl cyclase family.</text>
</comment>
<dbReference type="PROSITE" id="PS00452">
    <property type="entry name" value="GUANYLATE_CYCLASE_1"/>
    <property type="match status" value="1"/>
</dbReference>
<protein>
    <recommendedName>
        <fullName evidence="4">Adenylate cyclase</fullName>
        <ecNumber evidence="3">4.6.1.1</ecNumber>
    </recommendedName>
    <alternativeName>
        <fullName evidence="14">ATP pyrophosphate-lyase</fullName>
    </alternativeName>
    <alternativeName>
        <fullName evidence="15">Adenylyl cyclase</fullName>
    </alternativeName>
</protein>
<dbReference type="AlphaFoldDB" id="A0A951U993"/>
<keyword evidence="13 17" id="KW-0456">Lyase</keyword>
<dbReference type="InterPro" id="IPR013656">
    <property type="entry name" value="PAS_4"/>
</dbReference>
<dbReference type="GO" id="GO:0004016">
    <property type="term" value="F:adenylate cyclase activity"/>
    <property type="evidence" value="ECO:0007669"/>
    <property type="project" value="UniProtKB-EC"/>
</dbReference>
<accession>A0A951U993</accession>
<dbReference type="SUPFAM" id="SSF55785">
    <property type="entry name" value="PYP-like sensor domain (PAS domain)"/>
    <property type="match status" value="2"/>
</dbReference>
<keyword evidence="8" id="KW-0067">ATP-binding</keyword>
<dbReference type="InterPro" id="IPR050401">
    <property type="entry name" value="Cyclic_nucleotide_synthase"/>
</dbReference>
<organism evidence="21 22">
    <name type="scientific">Symplocastrum torsivum CPER-KK1</name>
    <dbReference type="NCBI Taxonomy" id="450513"/>
    <lineage>
        <taxon>Bacteria</taxon>
        <taxon>Bacillati</taxon>
        <taxon>Cyanobacteriota</taxon>
        <taxon>Cyanophyceae</taxon>
        <taxon>Oscillatoriophycideae</taxon>
        <taxon>Oscillatoriales</taxon>
        <taxon>Microcoleaceae</taxon>
        <taxon>Symplocastrum</taxon>
    </lineage>
</organism>
<evidence type="ECO:0000256" key="15">
    <source>
        <dbReference type="ARBA" id="ARBA00032637"/>
    </source>
</evidence>
<dbReference type="InterPro" id="IPR013767">
    <property type="entry name" value="PAS_fold"/>
</dbReference>
<keyword evidence="10" id="KW-1133">Transmembrane helix</keyword>
<evidence type="ECO:0000256" key="1">
    <source>
        <dbReference type="ARBA" id="ARBA00001593"/>
    </source>
</evidence>
<reference evidence="21" key="2">
    <citation type="journal article" date="2022" name="Microbiol. Resour. Announc.">
        <title>Metagenome Sequencing to Explore Phylogenomics of Terrestrial Cyanobacteria.</title>
        <authorList>
            <person name="Ward R.D."/>
            <person name="Stajich J.E."/>
            <person name="Johansen J.R."/>
            <person name="Huntemann M."/>
            <person name="Clum A."/>
            <person name="Foster B."/>
            <person name="Foster B."/>
            <person name="Roux S."/>
            <person name="Palaniappan K."/>
            <person name="Varghese N."/>
            <person name="Mukherjee S."/>
            <person name="Reddy T.B.K."/>
            <person name="Daum C."/>
            <person name="Copeland A."/>
            <person name="Chen I.A."/>
            <person name="Ivanova N.N."/>
            <person name="Kyrpides N.C."/>
            <person name="Shapiro N."/>
            <person name="Eloe-Fadrosh E.A."/>
            <person name="Pietrasiak N."/>
        </authorList>
    </citation>
    <scope>NUCLEOTIDE SEQUENCE</scope>
    <source>
        <strain evidence="21">CPER-KK1</strain>
    </source>
</reference>
<dbReference type="GO" id="GO:0046872">
    <property type="term" value="F:metal ion binding"/>
    <property type="evidence" value="ECO:0007669"/>
    <property type="project" value="UniProtKB-KW"/>
</dbReference>
<keyword evidence="11" id="KW-0115">cAMP biosynthesis</keyword>
<dbReference type="PROSITE" id="PS50112">
    <property type="entry name" value="PAS"/>
    <property type="match status" value="1"/>
</dbReference>
<dbReference type="GO" id="GO:0006171">
    <property type="term" value="P:cAMP biosynthetic process"/>
    <property type="evidence" value="ECO:0007669"/>
    <property type="project" value="UniProtKB-KW"/>
</dbReference>
<feature type="domain" description="PAS" evidence="18">
    <location>
        <begin position="141"/>
        <end position="182"/>
    </location>
</feature>
<evidence type="ECO:0000313" key="21">
    <source>
        <dbReference type="EMBL" id="MBW4544635.1"/>
    </source>
</evidence>
<evidence type="ECO:0000256" key="11">
    <source>
        <dbReference type="ARBA" id="ARBA00022998"/>
    </source>
</evidence>
<feature type="domain" description="PAC" evidence="19">
    <location>
        <begin position="216"/>
        <end position="268"/>
    </location>
</feature>
<evidence type="ECO:0000256" key="2">
    <source>
        <dbReference type="ARBA" id="ARBA00004370"/>
    </source>
</evidence>